<dbReference type="EMBL" id="BGPR01002012">
    <property type="protein sequence ID" value="GBM66213.1"/>
    <property type="molecule type" value="Genomic_DNA"/>
</dbReference>
<proteinExistence type="predicted"/>
<keyword evidence="4" id="KW-1185">Reference proteome</keyword>
<feature type="non-terminal residue" evidence="3">
    <location>
        <position position="1"/>
    </location>
</feature>
<reference evidence="3 4" key="1">
    <citation type="journal article" date="2019" name="Sci. Rep.">
        <title>Orb-weaving spider Araneus ventricosus genome elucidates the spidroin gene catalogue.</title>
        <authorList>
            <person name="Kono N."/>
            <person name="Nakamura H."/>
            <person name="Ohtoshi R."/>
            <person name="Moran D.A.P."/>
            <person name="Shinohara A."/>
            <person name="Yoshida Y."/>
            <person name="Fujiwara M."/>
            <person name="Mori M."/>
            <person name="Tomita M."/>
            <person name="Arakawa K."/>
        </authorList>
    </citation>
    <scope>NUCLEOTIDE SEQUENCE [LARGE SCALE GENOMIC DNA]</scope>
</reference>
<name>A0A4Y2HM90_ARAVE</name>
<dbReference type="InterPro" id="IPR036397">
    <property type="entry name" value="RNaseH_sf"/>
</dbReference>
<dbReference type="Gene3D" id="3.30.420.10">
    <property type="entry name" value="Ribonuclease H-like superfamily/Ribonuclease H"/>
    <property type="match status" value="1"/>
</dbReference>
<dbReference type="SUPFAM" id="SSF53098">
    <property type="entry name" value="Ribonuclease H-like"/>
    <property type="match status" value="1"/>
</dbReference>
<feature type="domain" description="DUF5641" evidence="2">
    <location>
        <begin position="540"/>
        <end position="630"/>
    </location>
</feature>
<gene>
    <name evidence="3" type="ORF">AVEN_27902_1</name>
</gene>
<dbReference type="InterPro" id="IPR040676">
    <property type="entry name" value="DUF5641"/>
</dbReference>
<evidence type="ECO:0000313" key="3">
    <source>
        <dbReference type="EMBL" id="GBM66213.1"/>
    </source>
</evidence>
<organism evidence="3 4">
    <name type="scientific">Araneus ventricosus</name>
    <name type="common">Orbweaver spider</name>
    <name type="synonym">Epeira ventricosa</name>
    <dbReference type="NCBI Taxonomy" id="182803"/>
    <lineage>
        <taxon>Eukaryota</taxon>
        <taxon>Metazoa</taxon>
        <taxon>Ecdysozoa</taxon>
        <taxon>Arthropoda</taxon>
        <taxon>Chelicerata</taxon>
        <taxon>Arachnida</taxon>
        <taxon>Araneae</taxon>
        <taxon>Araneomorphae</taxon>
        <taxon>Entelegynae</taxon>
        <taxon>Araneoidea</taxon>
        <taxon>Araneidae</taxon>
        <taxon>Araneus</taxon>
    </lineage>
</organism>
<feature type="region of interest" description="Disordered" evidence="1">
    <location>
        <begin position="636"/>
        <end position="659"/>
    </location>
</feature>
<comment type="caution">
    <text evidence="3">The sequence shown here is derived from an EMBL/GenBank/DDBJ whole genome shotgun (WGS) entry which is preliminary data.</text>
</comment>
<evidence type="ECO:0000259" key="2">
    <source>
        <dbReference type="Pfam" id="PF18701"/>
    </source>
</evidence>
<dbReference type="GO" id="GO:0003676">
    <property type="term" value="F:nucleic acid binding"/>
    <property type="evidence" value="ECO:0007669"/>
    <property type="project" value="InterPro"/>
</dbReference>
<dbReference type="PANTHER" id="PTHR47331">
    <property type="entry name" value="PHD-TYPE DOMAIN-CONTAINING PROTEIN"/>
    <property type="match status" value="1"/>
</dbReference>
<dbReference type="AlphaFoldDB" id="A0A4Y2HM90"/>
<evidence type="ECO:0000313" key="4">
    <source>
        <dbReference type="Proteomes" id="UP000499080"/>
    </source>
</evidence>
<dbReference type="Proteomes" id="UP000499080">
    <property type="component" value="Unassembled WGS sequence"/>
</dbReference>
<dbReference type="Pfam" id="PF18701">
    <property type="entry name" value="DUF5641"/>
    <property type="match status" value="1"/>
</dbReference>
<dbReference type="OrthoDB" id="6428732at2759"/>
<protein>
    <recommendedName>
        <fullName evidence="2">DUF5641 domain-containing protein</fullName>
    </recommendedName>
</protein>
<sequence length="717" mass="82938">ETVISKRLILSLVQKIFDPIGILCAVTLPPKILLQDTWKLKVGWDIELPPDVSKKFFKWVNELYLLKEVCLPRFMPFNEDSELHVFVDASRVAYSACVFVRTVLEAETSVSLIRAKTRVAPLKPLTIPRLELMACCIGARLVNSIRDALNLPNIKVTFWSDSEVALWWIKEHGDWSIFVTNRVQEIRQLTQFQLWRHVPGVLNIADMLSRECSARRLLDSRWWEGPTWLKDAPENWPKGEICCEPLAAHTESKKSELVILNVDNDCLPWYCLKMSNYNRMINVFAYILRFVNNCQKNCTSINDSMLSFEEIDKAEKCLIKLLQCQFFKTVSDLKFISAFKDDNGILRVKTKITFRKDDESFLAPILLPELARSVLYECVKCKRFSSKPMSNEPTPLPSDRAWPTKTIYSDNGANIKGSCNELSKLDWNQIQREANLERMSWKFNPPTASWWGGWWERLVRVIKELLRRTLGNSVLSFEELVTVFCGCESVINSRPLTYISEESRELVPLTPSMFLIENRCSDVTDFEAIDQGHFQKRIRFRSKLLNDLKQRFRREYLGQLVQRKKDKNYVREPRLGEIVLVGDDTTRKRLLCPLAKIIELIPGKGGKERTVRVKTQKECMVRPIQRLFPLEIQSSDPQINMESGGGRDSSVSNPNLKTDTSSDAIVRKYTRSGRCIKTPEILDLLNCVSYRFEYLIDPQRGENVGQAIKQKSERELE</sequence>
<evidence type="ECO:0000256" key="1">
    <source>
        <dbReference type="SAM" id="MobiDB-lite"/>
    </source>
</evidence>
<feature type="compositionally biased region" description="Polar residues" evidence="1">
    <location>
        <begin position="649"/>
        <end position="659"/>
    </location>
</feature>
<dbReference type="InterPro" id="IPR012337">
    <property type="entry name" value="RNaseH-like_sf"/>
</dbReference>
<dbReference type="InterPro" id="IPR008042">
    <property type="entry name" value="Retrotrans_Pao"/>
</dbReference>
<dbReference type="Pfam" id="PF05380">
    <property type="entry name" value="Peptidase_A17"/>
    <property type="match status" value="1"/>
</dbReference>
<accession>A0A4Y2HM90</accession>